<name>A0A0N0GL81_9NEIS</name>
<dbReference type="EMBL" id="LAQT01000036">
    <property type="protein sequence ID" value="KPC49585.1"/>
    <property type="molecule type" value="Genomic_DNA"/>
</dbReference>
<organism evidence="13 14">
    <name type="scientific">Amantichitinum ursilacus</name>
    <dbReference type="NCBI Taxonomy" id="857265"/>
    <lineage>
        <taxon>Bacteria</taxon>
        <taxon>Pseudomonadati</taxon>
        <taxon>Pseudomonadota</taxon>
        <taxon>Betaproteobacteria</taxon>
        <taxon>Neisseriales</taxon>
        <taxon>Chitinibacteraceae</taxon>
        <taxon>Amantichitinum</taxon>
    </lineage>
</organism>
<comment type="similarity">
    <text evidence="2 8">Belongs to the catalase family.</text>
</comment>
<dbReference type="InterPro" id="IPR018028">
    <property type="entry name" value="Catalase"/>
</dbReference>
<reference evidence="13 14" key="1">
    <citation type="submission" date="2015-07" db="EMBL/GenBank/DDBJ databases">
        <title>Draft genome sequence of the Amantichitinum ursilacus IGB-41, a new chitin-degrading bacterium.</title>
        <authorList>
            <person name="Kirstahler P."/>
            <person name="Guenther M."/>
            <person name="Grumaz C."/>
            <person name="Rupp S."/>
            <person name="Zibek S."/>
            <person name="Sohn K."/>
        </authorList>
    </citation>
    <scope>NUCLEOTIDE SEQUENCE [LARGE SCALE GENOMIC DNA]</scope>
    <source>
        <strain evidence="13 14">IGB-41</strain>
    </source>
</reference>
<dbReference type="GO" id="GO:0005737">
    <property type="term" value="C:cytoplasm"/>
    <property type="evidence" value="ECO:0007669"/>
    <property type="project" value="TreeGrafter"/>
</dbReference>
<accession>A0A0N0GL81</accession>
<keyword evidence="5 8" id="KW-0479">Metal-binding</keyword>
<comment type="function">
    <text evidence="1">Decomposes hydrogen peroxide into water and oxygen; serves to protect cells from the toxic effects of hydrogen peroxide.</text>
</comment>
<keyword evidence="11" id="KW-1133">Transmembrane helix</keyword>
<evidence type="ECO:0000313" key="13">
    <source>
        <dbReference type="EMBL" id="KPC49585.1"/>
    </source>
</evidence>
<dbReference type="STRING" id="857265.WG78_19715"/>
<keyword evidence="11" id="KW-0812">Transmembrane</keyword>
<gene>
    <name evidence="13" type="primary">srpA</name>
    <name evidence="13" type="ORF">WG78_19715</name>
</gene>
<protein>
    <recommendedName>
        <fullName evidence="8">Catalase-related peroxidase</fullName>
        <ecNumber evidence="8">1.11.1.-</ecNumber>
    </recommendedName>
</protein>
<evidence type="ECO:0000313" key="14">
    <source>
        <dbReference type="Proteomes" id="UP000037939"/>
    </source>
</evidence>
<evidence type="ECO:0000256" key="9">
    <source>
        <dbReference type="PIRSR" id="PIRSR000296-1"/>
    </source>
</evidence>
<dbReference type="Pfam" id="PF00199">
    <property type="entry name" value="Catalase"/>
    <property type="match status" value="1"/>
</dbReference>
<dbReference type="EC" id="1.11.1.-" evidence="8"/>
<keyword evidence="14" id="KW-1185">Reference proteome</keyword>
<dbReference type="PANTHER" id="PTHR11465">
    <property type="entry name" value="CATALASE"/>
    <property type="match status" value="1"/>
</dbReference>
<feature type="transmembrane region" description="Helical" evidence="11">
    <location>
        <begin position="37"/>
        <end position="59"/>
    </location>
</feature>
<evidence type="ECO:0000256" key="7">
    <source>
        <dbReference type="ARBA" id="ARBA00023004"/>
    </source>
</evidence>
<keyword evidence="7 8" id="KW-0408">Iron</keyword>
<dbReference type="PRINTS" id="PR00067">
    <property type="entry name" value="CATALASE"/>
</dbReference>
<dbReference type="GO" id="GO:0004096">
    <property type="term" value="F:catalase activity"/>
    <property type="evidence" value="ECO:0007669"/>
    <property type="project" value="InterPro"/>
</dbReference>
<keyword evidence="11" id="KW-0472">Membrane</keyword>
<dbReference type="GO" id="GO:0042744">
    <property type="term" value="P:hydrogen peroxide catabolic process"/>
    <property type="evidence" value="ECO:0007669"/>
    <property type="project" value="TreeGrafter"/>
</dbReference>
<evidence type="ECO:0000256" key="8">
    <source>
        <dbReference type="PIRNR" id="PIRNR000296"/>
    </source>
</evidence>
<evidence type="ECO:0000256" key="2">
    <source>
        <dbReference type="ARBA" id="ARBA00005329"/>
    </source>
</evidence>
<dbReference type="AlphaFoldDB" id="A0A0N0GL81"/>
<comment type="cofactor">
    <cofactor evidence="8">
        <name>heme</name>
        <dbReference type="ChEBI" id="CHEBI:30413"/>
    </cofactor>
</comment>
<evidence type="ECO:0000256" key="6">
    <source>
        <dbReference type="ARBA" id="ARBA00023002"/>
    </source>
</evidence>
<evidence type="ECO:0000256" key="11">
    <source>
        <dbReference type="SAM" id="Phobius"/>
    </source>
</evidence>
<evidence type="ECO:0000256" key="5">
    <source>
        <dbReference type="ARBA" id="ARBA00022723"/>
    </source>
</evidence>
<dbReference type="GO" id="GO:0042542">
    <property type="term" value="P:response to hydrogen peroxide"/>
    <property type="evidence" value="ECO:0007669"/>
    <property type="project" value="TreeGrafter"/>
</dbReference>
<dbReference type="Gene3D" id="1.20.1280.120">
    <property type="match status" value="1"/>
</dbReference>
<comment type="caution">
    <text evidence="13">The sequence shown here is derived from an EMBL/GenBank/DDBJ whole genome shotgun (WGS) entry which is preliminary data.</text>
</comment>
<feature type="domain" description="Catalase core" evidence="12">
    <location>
        <begin position="49"/>
        <end position="379"/>
    </location>
</feature>
<dbReference type="PANTHER" id="PTHR11465:SF9">
    <property type="entry name" value="CATALASE"/>
    <property type="match status" value="1"/>
</dbReference>
<keyword evidence="6 8" id="KW-0560">Oxidoreductase</keyword>
<evidence type="ECO:0000259" key="12">
    <source>
        <dbReference type="SMART" id="SM01060"/>
    </source>
</evidence>
<dbReference type="Proteomes" id="UP000037939">
    <property type="component" value="Unassembled WGS sequence"/>
</dbReference>
<feature type="binding site" description="axial binding residue" evidence="10">
    <location>
        <position position="355"/>
    </location>
    <ligand>
        <name>heme</name>
        <dbReference type="ChEBI" id="CHEBI:30413"/>
    </ligand>
    <ligandPart>
        <name>Fe</name>
        <dbReference type="ChEBI" id="CHEBI:18248"/>
    </ligandPart>
</feature>
<dbReference type="SUPFAM" id="SSF56634">
    <property type="entry name" value="Heme-dependent catalase-like"/>
    <property type="match status" value="1"/>
</dbReference>
<dbReference type="PATRIC" id="fig|857265.3.peg.4039"/>
<evidence type="ECO:0000256" key="10">
    <source>
        <dbReference type="PIRSR" id="PIRSR000296-2"/>
    </source>
</evidence>
<keyword evidence="3 8" id="KW-0575">Peroxidase</keyword>
<dbReference type="PIRSF" id="PIRSF000296">
    <property type="entry name" value="SrpA"/>
    <property type="match status" value="1"/>
</dbReference>
<dbReference type="CDD" id="cd08153">
    <property type="entry name" value="srpA_like"/>
    <property type="match status" value="1"/>
</dbReference>
<evidence type="ECO:0000256" key="1">
    <source>
        <dbReference type="ARBA" id="ARBA00002974"/>
    </source>
</evidence>
<dbReference type="InterPro" id="IPR011614">
    <property type="entry name" value="Catalase_core"/>
</dbReference>
<evidence type="ECO:0000256" key="3">
    <source>
        <dbReference type="ARBA" id="ARBA00022559"/>
    </source>
</evidence>
<feature type="active site" evidence="9">
    <location>
        <position position="87"/>
    </location>
</feature>
<dbReference type="InterPro" id="IPR020835">
    <property type="entry name" value="Catalase_sf"/>
</dbReference>
<dbReference type="GO" id="GO:0020037">
    <property type="term" value="F:heme binding"/>
    <property type="evidence" value="ECO:0007669"/>
    <property type="project" value="InterPro"/>
</dbReference>
<dbReference type="Gene3D" id="2.40.180.10">
    <property type="entry name" value="Catalase core domain"/>
    <property type="match status" value="1"/>
</dbReference>
<dbReference type="SMART" id="SM01060">
    <property type="entry name" value="Catalase"/>
    <property type="match status" value="1"/>
</dbReference>
<evidence type="ECO:0000256" key="4">
    <source>
        <dbReference type="ARBA" id="ARBA00022617"/>
    </source>
</evidence>
<dbReference type="GO" id="GO:0046872">
    <property type="term" value="F:metal ion binding"/>
    <property type="evidence" value="ECO:0007669"/>
    <property type="project" value="UniProtKB-KW"/>
</dbReference>
<dbReference type="InterPro" id="IPR024168">
    <property type="entry name" value="Catalase_SrpA-type_pred"/>
</dbReference>
<keyword evidence="4 8" id="KW-0349">Heme</keyword>
<comment type="function">
    <text evidence="8">Has an organic peroxide-dependent peroxidase activity.</text>
</comment>
<sequence>MVRLRFSTGWPMATSLPPLRALRQALHLPPDAPVLRPALWIGAAALAVLGAYGAAAGWFSPQRLSPRRIINTFNANFGEHPGYRRNHAKGVCVLGYFEGNGSASSLSTAAVFGTTRTPVVGRFAVPGGNPGIADGSVPVRSMALQFSSPGGEQWRMGMNNAALFTVNTPQAFYQQLIATRPDPATGKPDPARVKAFYAAHPESAAALAWGKSHPPSTGLGNGTYYSINAFELIDAHGEKHAVRWAMQPEQPYAALGKPAPTDPDFLSHDLQQQLQQGPLRWHLILTLAAPGDPTNDATRAWPADRPTVDAGTLTLQNSAPQADGPCRDINFDPTILPHGVALSDDPLLAARQGAYSRSFNLRTHEEAAAQTPAARKVNP</sequence>
<dbReference type="PROSITE" id="PS51402">
    <property type="entry name" value="CATALASE_3"/>
    <property type="match status" value="1"/>
</dbReference>
<proteinExistence type="inferred from homology"/>